<evidence type="ECO:0000256" key="1">
    <source>
        <dbReference type="SAM" id="MobiDB-lite"/>
    </source>
</evidence>
<protein>
    <recommendedName>
        <fullName evidence="3">Scaffolding protein</fullName>
    </recommendedName>
</protein>
<proteinExistence type="predicted"/>
<feature type="compositionally biased region" description="Low complexity" evidence="1">
    <location>
        <begin position="1"/>
        <end position="15"/>
    </location>
</feature>
<evidence type="ECO:0008006" key="3">
    <source>
        <dbReference type="Google" id="ProtNLM"/>
    </source>
</evidence>
<dbReference type="EMBL" id="FLQS01000061">
    <property type="protein sequence ID" value="SBS78932.1"/>
    <property type="molecule type" value="Genomic_DNA"/>
</dbReference>
<reference evidence="2" key="1">
    <citation type="submission" date="2016-03" db="EMBL/GenBank/DDBJ databases">
        <authorList>
            <person name="Ploux O."/>
        </authorList>
    </citation>
    <scope>NUCLEOTIDE SEQUENCE</scope>
    <source>
        <strain evidence="2">UC10</strain>
    </source>
</reference>
<feature type="region of interest" description="Disordered" evidence="1">
    <location>
        <begin position="115"/>
        <end position="155"/>
    </location>
</feature>
<sequence length="155" mass="16147">MSETTTTAGEVTAAEIADDEVDETTPPNPSDDGDGEPKKTGVRQKLADIEGERDALQARLDGFYDSVLTREAEAIGLKPALLKAVGVSVADHVGEGGAIDYASLAAAMDGARAELGLPRKPQPNPLAGKTRSSEESDNRPTWGSTFAEHASGQRG</sequence>
<feature type="region of interest" description="Disordered" evidence="1">
    <location>
        <begin position="1"/>
        <end position="43"/>
    </location>
</feature>
<accession>A0A1Y5PJP9</accession>
<name>A0A1Y5PJP9_9MYCO</name>
<dbReference type="AlphaFoldDB" id="A0A1Y5PJP9"/>
<evidence type="ECO:0000313" key="2">
    <source>
        <dbReference type="EMBL" id="SBS78932.1"/>
    </source>
</evidence>
<organism evidence="2">
    <name type="scientific">uncultured Mycobacterium sp</name>
    <dbReference type="NCBI Taxonomy" id="171292"/>
    <lineage>
        <taxon>Bacteria</taxon>
        <taxon>Bacillati</taxon>
        <taxon>Actinomycetota</taxon>
        <taxon>Actinomycetes</taxon>
        <taxon>Mycobacteriales</taxon>
        <taxon>Mycobacteriaceae</taxon>
        <taxon>Mycobacterium</taxon>
        <taxon>environmental samples</taxon>
    </lineage>
</organism>
<gene>
    <name evidence="2" type="ORF">MHPYR_640035</name>
</gene>